<organism evidence="1 4">
    <name type="scientific">Adineta steineri</name>
    <dbReference type="NCBI Taxonomy" id="433720"/>
    <lineage>
        <taxon>Eukaryota</taxon>
        <taxon>Metazoa</taxon>
        <taxon>Spiralia</taxon>
        <taxon>Gnathifera</taxon>
        <taxon>Rotifera</taxon>
        <taxon>Eurotatoria</taxon>
        <taxon>Bdelloidea</taxon>
        <taxon>Adinetida</taxon>
        <taxon>Adinetidae</taxon>
        <taxon>Adineta</taxon>
    </lineage>
</organism>
<dbReference type="Proteomes" id="UP000663877">
    <property type="component" value="Unassembled WGS sequence"/>
</dbReference>
<dbReference type="EMBL" id="CAJNOI010004607">
    <property type="protein sequence ID" value="CAF1549141.1"/>
    <property type="molecule type" value="Genomic_DNA"/>
</dbReference>
<keyword evidence="3" id="KW-1185">Reference proteome</keyword>
<name>A0A815WQV6_9BILA</name>
<evidence type="ECO:0000313" key="4">
    <source>
        <dbReference type="Proteomes" id="UP000663877"/>
    </source>
</evidence>
<gene>
    <name evidence="1" type="ORF">BJG266_LOCUS46107</name>
    <name evidence="2" type="ORF">QVE165_LOCUS63136</name>
</gene>
<reference evidence="1" key="1">
    <citation type="submission" date="2021-02" db="EMBL/GenBank/DDBJ databases">
        <authorList>
            <person name="Nowell W R."/>
        </authorList>
    </citation>
    <scope>NUCLEOTIDE SEQUENCE</scope>
</reference>
<proteinExistence type="predicted"/>
<sequence>CYIGLLCRLCYIIQTIDGHCCTVAEGVLDPSLVELFSSIIEETTVMNSVRTQVPQAENIRAVILINEINNKLYLDYPIIFNNITVIYWQHWSTEILVQNGLYHLKILITYFILIIHIKNVFLSIQQNKDVQWLNKNTSENTAHLLASMHLSFRQAN</sequence>
<comment type="caution">
    <text evidence="1">The sequence shown here is derived from an EMBL/GenBank/DDBJ whole genome shotgun (WGS) entry which is preliminary data.</text>
</comment>
<protein>
    <submittedName>
        <fullName evidence="1">Uncharacterized protein</fullName>
    </submittedName>
</protein>
<evidence type="ECO:0000313" key="2">
    <source>
        <dbReference type="EMBL" id="CAF1660507.1"/>
    </source>
</evidence>
<dbReference type="EMBL" id="CAJNOM010005001">
    <property type="protein sequence ID" value="CAF1660507.1"/>
    <property type="molecule type" value="Genomic_DNA"/>
</dbReference>
<evidence type="ECO:0000313" key="1">
    <source>
        <dbReference type="EMBL" id="CAF1549141.1"/>
    </source>
</evidence>
<evidence type="ECO:0000313" key="3">
    <source>
        <dbReference type="Proteomes" id="UP000663832"/>
    </source>
</evidence>
<feature type="non-terminal residue" evidence="1">
    <location>
        <position position="1"/>
    </location>
</feature>
<accession>A0A815WQV6</accession>
<dbReference type="Proteomes" id="UP000663832">
    <property type="component" value="Unassembled WGS sequence"/>
</dbReference>
<dbReference type="AlphaFoldDB" id="A0A815WQV6"/>